<evidence type="ECO:0000256" key="1">
    <source>
        <dbReference type="ARBA" id="ARBA00005254"/>
    </source>
</evidence>
<sequence length="302" mass="33356">MASHLINIFNRCSRKTLTKLKFLKHSVRQLSDSNTSDLVIITKQKKLYLIGINRPDKRNCINDETAAQLRTAFETFENDDDAYAAVLYGKGGNFCSGYDLQQVAKGNFYGISSEHGPMGPTKKLLKKPVVASVNGYAVAGGFELALWCDLRVVEETAVMGFFNRRFGVPLVNGSTVRLPQLIGLSRALDLILTGRPIGAKEAFEMGIATRITACGTGLGNAINLANSLCKFPQECLRADRLAAYHSTYNLQSLEESLKFEYQNASHVLAKESKKGAENFMKGVGRHGKFHLDNPERENTNLE</sequence>
<name>A0A8X6NFC6_NEPPI</name>
<reference evidence="3" key="1">
    <citation type="submission" date="2020-08" db="EMBL/GenBank/DDBJ databases">
        <title>Multicomponent nature underlies the extraordinary mechanical properties of spider dragline silk.</title>
        <authorList>
            <person name="Kono N."/>
            <person name="Nakamura H."/>
            <person name="Mori M."/>
            <person name="Yoshida Y."/>
            <person name="Ohtoshi R."/>
            <person name="Malay A.D."/>
            <person name="Moran D.A.P."/>
            <person name="Tomita M."/>
            <person name="Numata K."/>
            <person name="Arakawa K."/>
        </authorList>
    </citation>
    <scope>NUCLEOTIDE SEQUENCE</scope>
</reference>
<dbReference type="SUPFAM" id="SSF52096">
    <property type="entry name" value="ClpP/crotonase"/>
    <property type="match status" value="1"/>
</dbReference>
<dbReference type="InterPro" id="IPR029045">
    <property type="entry name" value="ClpP/crotonase-like_dom_sf"/>
</dbReference>
<comment type="caution">
    <text evidence="3">The sequence shown here is derived from an EMBL/GenBank/DDBJ whole genome shotgun (WGS) entry which is preliminary data.</text>
</comment>
<dbReference type="NCBIfam" id="NF006108">
    <property type="entry name" value="PRK08259.1"/>
    <property type="match status" value="1"/>
</dbReference>
<comment type="similarity">
    <text evidence="1 2">Belongs to the enoyl-CoA hydratase/isomerase family.</text>
</comment>
<evidence type="ECO:0000256" key="2">
    <source>
        <dbReference type="RuleBase" id="RU003707"/>
    </source>
</evidence>
<dbReference type="Proteomes" id="UP000887013">
    <property type="component" value="Unassembled WGS sequence"/>
</dbReference>
<dbReference type="Pfam" id="PF00378">
    <property type="entry name" value="ECH_1"/>
    <property type="match status" value="1"/>
</dbReference>
<accession>A0A8X6NFC6</accession>
<evidence type="ECO:0000313" key="4">
    <source>
        <dbReference type="Proteomes" id="UP000887013"/>
    </source>
</evidence>
<dbReference type="EMBL" id="BMAW01057395">
    <property type="protein sequence ID" value="GFT10601.1"/>
    <property type="molecule type" value="Genomic_DNA"/>
</dbReference>
<gene>
    <name evidence="3" type="primary">Msed_2001</name>
    <name evidence="3" type="ORF">NPIL_4621</name>
</gene>
<dbReference type="OrthoDB" id="448450at2759"/>
<dbReference type="PANTHER" id="PTHR43802">
    <property type="entry name" value="ENOYL-COA HYDRATASE"/>
    <property type="match status" value="1"/>
</dbReference>
<keyword evidence="4" id="KW-1185">Reference proteome</keyword>
<protein>
    <submittedName>
        <fullName evidence="3">3-hydroxypropionyl-coenzyme A dehydratase</fullName>
    </submittedName>
</protein>
<organism evidence="3 4">
    <name type="scientific">Nephila pilipes</name>
    <name type="common">Giant wood spider</name>
    <name type="synonym">Nephila maculata</name>
    <dbReference type="NCBI Taxonomy" id="299642"/>
    <lineage>
        <taxon>Eukaryota</taxon>
        <taxon>Metazoa</taxon>
        <taxon>Ecdysozoa</taxon>
        <taxon>Arthropoda</taxon>
        <taxon>Chelicerata</taxon>
        <taxon>Arachnida</taxon>
        <taxon>Araneae</taxon>
        <taxon>Araneomorphae</taxon>
        <taxon>Entelegynae</taxon>
        <taxon>Araneoidea</taxon>
        <taxon>Nephilidae</taxon>
        <taxon>Nephila</taxon>
    </lineage>
</organism>
<proteinExistence type="inferred from homology"/>
<dbReference type="PANTHER" id="PTHR43802:SF1">
    <property type="entry name" value="IP11341P-RELATED"/>
    <property type="match status" value="1"/>
</dbReference>
<dbReference type="CDD" id="cd06558">
    <property type="entry name" value="crotonase-like"/>
    <property type="match status" value="1"/>
</dbReference>
<dbReference type="PROSITE" id="PS00166">
    <property type="entry name" value="ENOYL_COA_HYDRATASE"/>
    <property type="match status" value="1"/>
</dbReference>
<dbReference type="GO" id="GO:0003824">
    <property type="term" value="F:catalytic activity"/>
    <property type="evidence" value="ECO:0007669"/>
    <property type="project" value="InterPro"/>
</dbReference>
<dbReference type="Gene3D" id="1.10.287.2460">
    <property type="match status" value="1"/>
</dbReference>
<dbReference type="AlphaFoldDB" id="A0A8X6NFC6"/>
<dbReference type="InterPro" id="IPR018376">
    <property type="entry name" value="Enoyl-CoA_hyd/isom_CS"/>
</dbReference>
<dbReference type="InterPro" id="IPR001753">
    <property type="entry name" value="Enoyl-CoA_hydra/iso"/>
</dbReference>
<evidence type="ECO:0000313" key="3">
    <source>
        <dbReference type="EMBL" id="GFT10601.1"/>
    </source>
</evidence>
<dbReference type="Gene3D" id="3.90.226.10">
    <property type="entry name" value="2-enoyl-CoA Hydratase, Chain A, domain 1"/>
    <property type="match status" value="1"/>
</dbReference>